<feature type="transmembrane region" description="Helical" evidence="8">
    <location>
        <begin position="326"/>
        <end position="348"/>
    </location>
</feature>
<keyword evidence="3" id="KW-0813">Transport</keyword>
<protein>
    <recommendedName>
        <fullName evidence="12">Metaxin</fullName>
    </recommendedName>
</protein>
<evidence type="ECO:0000256" key="2">
    <source>
        <dbReference type="ARBA" id="ARBA00009170"/>
    </source>
</evidence>
<feature type="domain" description="Metaxin glutathione S-transferase" evidence="10">
    <location>
        <begin position="224"/>
        <end position="287"/>
    </location>
</feature>
<evidence type="ECO:0000259" key="9">
    <source>
        <dbReference type="Pfam" id="PF10568"/>
    </source>
</evidence>
<dbReference type="InterPro" id="IPR050931">
    <property type="entry name" value="Mito_Protein_Transport_Metaxin"/>
</dbReference>
<keyword evidence="5" id="KW-0653">Protein transport</keyword>
<reference evidence="11" key="1">
    <citation type="submission" date="2020-11" db="EMBL/GenBank/DDBJ databases">
        <authorList>
            <person name="Tran Van P."/>
        </authorList>
    </citation>
    <scope>NUCLEOTIDE SEQUENCE</scope>
</reference>
<comment type="similarity">
    <text evidence="2">Belongs to the metaxin family.</text>
</comment>
<dbReference type="PANTHER" id="PTHR12289">
    <property type="entry name" value="METAXIN RELATED"/>
    <property type="match status" value="1"/>
</dbReference>
<feature type="domain" description="Mitochondrial outer membrane transport complex Sam37/metaxin N-terminal" evidence="9">
    <location>
        <begin position="23"/>
        <end position="142"/>
    </location>
</feature>
<sequence>MNRPMELDVWAGDWGLPSIDLHCLQVMAYSKFSGVPIQTHVTNNPFWSPSGKLPVFRHGKVTLSTYTEIVAYLAKKKFSADFGLTPRQHSEVVAYSQLLQERLLPALNFIWWLNERNHQELTRPWYCKALPWPLNFYYPGSYERSARALVNTMFDKFEEPSVVENGVSSKYQSHHLLWHCSVTLLLLTLYSVTSTLLQLYSTITFLCTASYYSFGLYTYLYTDAERCLTALSHRLGESEFFLGAHPTSLDATVYAYLAPLLKAPFPCPALQNHLKACTNLVKFVVRVTQRYFPTAAQEYEAKRRAEEIKKTRESEKEFPHKRRNQLLATLFAFLAMAGYALSTGLVQVSAEYHELDNSDDYDEVPESDSDQ</sequence>
<proteinExistence type="inferred from homology"/>
<dbReference type="InterPro" id="IPR036282">
    <property type="entry name" value="Glutathione-S-Trfase_C_sf"/>
</dbReference>
<evidence type="ECO:0008006" key="12">
    <source>
        <dbReference type="Google" id="ProtNLM"/>
    </source>
</evidence>
<evidence type="ECO:0000259" key="10">
    <source>
        <dbReference type="Pfam" id="PF17171"/>
    </source>
</evidence>
<dbReference type="AlphaFoldDB" id="A0A7R9CVA8"/>
<dbReference type="Pfam" id="PF10568">
    <property type="entry name" value="Tom37"/>
    <property type="match status" value="1"/>
</dbReference>
<evidence type="ECO:0000313" key="11">
    <source>
        <dbReference type="EMBL" id="CAD7402163.1"/>
    </source>
</evidence>
<dbReference type="InterPro" id="IPR033468">
    <property type="entry name" value="Metaxin_GST"/>
</dbReference>
<dbReference type="Pfam" id="PF17171">
    <property type="entry name" value="GST_C_6"/>
    <property type="match status" value="1"/>
</dbReference>
<dbReference type="GO" id="GO:0001401">
    <property type="term" value="C:SAM complex"/>
    <property type="evidence" value="ECO:0007669"/>
    <property type="project" value="InterPro"/>
</dbReference>
<dbReference type="InterPro" id="IPR019564">
    <property type="entry name" value="Sam37/metaxin_N"/>
</dbReference>
<keyword evidence="8" id="KW-1133">Transmembrane helix</keyword>
<dbReference type="PANTHER" id="PTHR12289:SF41">
    <property type="entry name" value="FAILED AXON CONNECTIONS-RELATED"/>
    <property type="match status" value="1"/>
</dbReference>
<keyword evidence="6" id="KW-0496">Mitochondrion</keyword>
<feature type="transmembrane region" description="Helical" evidence="8">
    <location>
        <begin position="199"/>
        <end position="220"/>
    </location>
</feature>
<evidence type="ECO:0000256" key="1">
    <source>
        <dbReference type="ARBA" id="ARBA00004294"/>
    </source>
</evidence>
<dbReference type="SUPFAM" id="SSF47616">
    <property type="entry name" value="GST C-terminal domain-like"/>
    <property type="match status" value="1"/>
</dbReference>
<dbReference type="EMBL" id="OD001514">
    <property type="protein sequence ID" value="CAD7402163.1"/>
    <property type="molecule type" value="Genomic_DNA"/>
</dbReference>
<feature type="transmembrane region" description="Helical" evidence="8">
    <location>
        <begin position="176"/>
        <end position="193"/>
    </location>
</feature>
<evidence type="ECO:0000256" key="8">
    <source>
        <dbReference type="SAM" id="Phobius"/>
    </source>
</evidence>
<comment type="subcellular location">
    <subcellularLocation>
        <location evidence="1">Mitochondrion outer membrane</location>
    </subcellularLocation>
</comment>
<keyword evidence="4" id="KW-1000">Mitochondrion outer membrane</keyword>
<dbReference type="CDD" id="cd03078">
    <property type="entry name" value="GST_N_Metaxin1_like"/>
    <property type="match status" value="1"/>
</dbReference>
<evidence type="ECO:0000256" key="7">
    <source>
        <dbReference type="ARBA" id="ARBA00023136"/>
    </source>
</evidence>
<dbReference type="GO" id="GO:0015031">
    <property type="term" value="P:protein transport"/>
    <property type="evidence" value="ECO:0007669"/>
    <property type="project" value="UniProtKB-KW"/>
</dbReference>
<evidence type="ECO:0000256" key="6">
    <source>
        <dbReference type="ARBA" id="ARBA00023128"/>
    </source>
</evidence>
<organism evidence="11">
    <name type="scientific">Timema poppense</name>
    <name type="common">Walking stick</name>
    <dbReference type="NCBI Taxonomy" id="170557"/>
    <lineage>
        <taxon>Eukaryota</taxon>
        <taxon>Metazoa</taxon>
        <taxon>Ecdysozoa</taxon>
        <taxon>Arthropoda</taxon>
        <taxon>Hexapoda</taxon>
        <taxon>Insecta</taxon>
        <taxon>Pterygota</taxon>
        <taxon>Neoptera</taxon>
        <taxon>Polyneoptera</taxon>
        <taxon>Phasmatodea</taxon>
        <taxon>Timematodea</taxon>
        <taxon>Timematoidea</taxon>
        <taxon>Timematidae</taxon>
        <taxon>Timema</taxon>
    </lineage>
</organism>
<keyword evidence="8" id="KW-0812">Transmembrane</keyword>
<accession>A0A7R9CVA8</accession>
<evidence type="ECO:0000256" key="5">
    <source>
        <dbReference type="ARBA" id="ARBA00022927"/>
    </source>
</evidence>
<evidence type="ECO:0000256" key="3">
    <source>
        <dbReference type="ARBA" id="ARBA00022448"/>
    </source>
</evidence>
<name>A0A7R9CVA8_TIMPO</name>
<keyword evidence="7 8" id="KW-0472">Membrane</keyword>
<gene>
    <name evidence="11" type="ORF">TPSB3V08_LOCUS3453</name>
</gene>
<dbReference type="GO" id="GO:0007005">
    <property type="term" value="P:mitochondrion organization"/>
    <property type="evidence" value="ECO:0007669"/>
    <property type="project" value="TreeGrafter"/>
</dbReference>
<evidence type="ECO:0000256" key="4">
    <source>
        <dbReference type="ARBA" id="ARBA00022787"/>
    </source>
</evidence>